<evidence type="ECO:0000313" key="1">
    <source>
        <dbReference type="EMBL" id="ABB12837.1"/>
    </source>
</evidence>
<accession>Q391M9</accession>
<keyword evidence="2" id="KW-1185">Reference proteome</keyword>
<evidence type="ECO:0000313" key="2">
    <source>
        <dbReference type="Proteomes" id="UP000002705"/>
    </source>
</evidence>
<gene>
    <name evidence="1" type="ordered locus">Bcep18194_B2726</name>
</gene>
<dbReference type="RefSeq" id="WP_011356317.1">
    <property type="nucleotide sequence ID" value="NC_007511.1"/>
</dbReference>
<proteinExistence type="predicted"/>
<dbReference type="HOGENOM" id="CLU_2582943_0_0_4"/>
<dbReference type="AlphaFoldDB" id="Q391M9"/>
<dbReference type="Proteomes" id="UP000002705">
    <property type="component" value="Chromosome 2"/>
</dbReference>
<dbReference type="PATRIC" id="fig|482957.22.peg.6530"/>
<organism evidence="1 2">
    <name type="scientific">Burkholderia lata (strain ATCC 17760 / DSM 23089 / LMG 22485 / NCIMB 9086 / R18194 / 383)</name>
    <dbReference type="NCBI Taxonomy" id="482957"/>
    <lineage>
        <taxon>Bacteria</taxon>
        <taxon>Pseudomonadati</taxon>
        <taxon>Pseudomonadota</taxon>
        <taxon>Betaproteobacteria</taxon>
        <taxon>Burkholderiales</taxon>
        <taxon>Burkholderiaceae</taxon>
        <taxon>Burkholderia</taxon>
        <taxon>Burkholderia cepacia complex</taxon>
    </lineage>
</organism>
<protein>
    <submittedName>
        <fullName evidence="1">Uncharacterized protein</fullName>
    </submittedName>
</protein>
<sequence>MQLFGRFELAILVAQFSNPLLKLCNFPFWVITLGNPLRIREDLDKIQNVTWQQLSLARLADAMLKTESDQRKRKKVAGQP</sequence>
<dbReference type="EMBL" id="CP000152">
    <property type="protein sequence ID" value="ABB12837.1"/>
    <property type="molecule type" value="Genomic_DNA"/>
</dbReference>
<dbReference type="GeneID" id="45099036"/>
<dbReference type="KEGG" id="bur:Bcep18194_B2726"/>
<name>Q391M9_BURL3</name>
<reference evidence="1" key="1">
    <citation type="submission" date="2005-10" db="EMBL/GenBank/DDBJ databases">
        <title>Complete sequence of chromosome 2 of Burkholderia sp. 383.</title>
        <authorList>
            <consortium name="US DOE Joint Genome Institute"/>
            <person name="Copeland A."/>
            <person name="Lucas S."/>
            <person name="Lapidus A."/>
            <person name="Barry K."/>
            <person name="Detter J.C."/>
            <person name="Glavina T."/>
            <person name="Hammon N."/>
            <person name="Israni S."/>
            <person name="Pitluck S."/>
            <person name="Chain P."/>
            <person name="Malfatti S."/>
            <person name="Shin M."/>
            <person name="Vergez L."/>
            <person name="Schmutz J."/>
            <person name="Larimer F."/>
            <person name="Land M."/>
            <person name="Kyrpides N."/>
            <person name="Lykidis A."/>
            <person name="Richardson P."/>
        </authorList>
    </citation>
    <scope>NUCLEOTIDE SEQUENCE [LARGE SCALE GENOMIC DNA]</scope>
    <source>
        <strain evidence="1">383</strain>
    </source>
</reference>